<evidence type="ECO:0000313" key="2">
    <source>
        <dbReference type="Proteomes" id="UP000501802"/>
    </source>
</evidence>
<proteinExistence type="predicted"/>
<name>A0A6G9AFH8_9BACT</name>
<dbReference type="AlphaFoldDB" id="A0A6G9AFH8"/>
<dbReference type="EMBL" id="CP050063">
    <property type="protein sequence ID" value="QIP11217.1"/>
    <property type="molecule type" value="Genomic_DNA"/>
</dbReference>
<organism evidence="1 2">
    <name type="scientific">Spirosoma aureum</name>
    <dbReference type="NCBI Taxonomy" id="2692134"/>
    <lineage>
        <taxon>Bacteria</taxon>
        <taxon>Pseudomonadati</taxon>
        <taxon>Bacteroidota</taxon>
        <taxon>Cytophagia</taxon>
        <taxon>Cytophagales</taxon>
        <taxon>Cytophagaceae</taxon>
        <taxon>Spirosoma</taxon>
    </lineage>
</organism>
<keyword evidence="2" id="KW-1185">Reference proteome</keyword>
<evidence type="ECO:0000313" key="1">
    <source>
        <dbReference type="EMBL" id="QIP11217.1"/>
    </source>
</evidence>
<protein>
    <submittedName>
        <fullName evidence="1">Uncharacterized protein</fullName>
    </submittedName>
</protein>
<reference evidence="1 2" key="1">
    <citation type="submission" date="2020-03" db="EMBL/GenBank/DDBJ databases">
        <authorList>
            <person name="Kim M.K."/>
        </authorList>
    </citation>
    <scope>NUCLEOTIDE SEQUENCE [LARGE SCALE GENOMIC DNA]</scope>
    <source>
        <strain evidence="1 2">BT328</strain>
    </source>
</reference>
<dbReference type="KEGG" id="spib:G8759_00450"/>
<sequence length="196" mass="22889">MRRVNKPDDSTVLMSDLTYKVDGNNKSLANALCDEQHNICAYTETYLGRSDKKDIEHFNPTLKNTSGDSYQNWFLVKAQWNGEKASKWNDYQPILHPTDKQFEKRIIYFEGEYIAASSEDQEALNLISLLKLDDPDLAIERRCYLENLKENLDLYGKPAQQYVDYLLTTRPSLVYYIRAIEEELQVKVNFDLVKTK</sequence>
<accession>A0A6G9AFH8</accession>
<gene>
    <name evidence="1" type="ORF">G8759_00450</name>
</gene>
<dbReference type="Proteomes" id="UP000501802">
    <property type="component" value="Chromosome"/>
</dbReference>